<dbReference type="PANTHER" id="PTHR43201:SF30">
    <property type="entry name" value="AMP-DEPENDENT SYNTHETASE_LIGASE DOMAIN-CONTAINING PROTEIN"/>
    <property type="match status" value="1"/>
</dbReference>
<dbReference type="GO" id="GO:0031956">
    <property type="term" value="F:medium-chain fatty acid-CoA ligase activity"/>
    <property type="evidence" value="ECO:0007669"/>
    <property type="project" value="TreeGrafter"/>
</dbReference>
<dbReference type="Pfam" id="PF00501">
    <property type="entry name" value="AMP-binding"/>
    <property type="match status" value="2"/>
</dbReference>
<dbReference type="InterPro" id="IPR042099">
    <property type="entry name" value="ANL_N_sf"/>
</dbReference>
<dbReference type="EMBL" id="GIBP01002825">
    <property type="protein sequence ID" value="NDV31794.1"/>
    <property type="molecule type" value="Transcribed_RNA"/>
</dbReference>
<evidence type="ECO:0000313" key="2">
    <source>
        <dbReference type="EMBL" id="NDV31794.1"/>
    </source>
</evidence>
<name>A0A6B2L492_9EUKA</name>
<dbReference type="InterPro" id="IPR000873">
    <property type="entry name" value="AMP-dep_synth/lig_dom"/>
</dbReference>
<dbReference type="GO" id="GO:0006631">
    <property type="term" value="P:fatty acid metabolic process"/>
    <property type="evidence" value="ECO:0007669"/>
    <property type="project" value="TreeGrafter"/>
</dbReference>
<dbReference type="SUPFAM" id="SSF56801">
    <property type="entry name" value="Acetyl-CoA synthetase-like"/>
    <property type="match status" value="1"/>
</dbReference>
<evidence type="ECO:0000259" key="1">
    <source>
        <dbReference type="Pfam" id="PF00501"/>
    </source>
</evidence>
<accession>A0A6B2L492</accession>
<protein>
    <recommendedName>
        <fullName evidence="1">AMP-dependent synthetase/ligase domain-containing protein</fullName>
    </recommendedName>
</protein>
<feature type="domain" description="AMP-dependent synthetase/ligase" evidence="1">
    <location>
        <begin position="11"/>
        <end position="115"/>
    </location>
</feature>
<dbReference type="PANTHER" id="PTHR43201">
    <property type="entry name" value="ACYL-COA SYNTHETASE"/>
    <property type="match status" value="1"/>
</dbReference>
<dbReference type="Gene3D" id="3.40.50.12780">
    <property type="entry name" value="N-terminal domain of ligase-like"/>
    <property type="match status" value="1"/>
</dbReference>
<feature type="domain" description="AMP-dependent synthetase/ligase" evidence="1">
    <location>
        <begin position="196"/>
        <end position="392"/>
    </location>
</feature>
<dbReference type="AlphaFoldDB" id="A0A6B2L492"/>
<reference evidence="2" key="1">
    <citation type="journal article" date="2020" name="J. Eukaryot. Microbiol.">
        <title>De novo Sequencing, Assembly and Annotation of the Transcriptome for the Free-Living Testate Amoeba Arcella intermedia.</title>
        <authorList>
            <person name="Ribeiro G.M."/>
            <person name="Porfirio-Sousa A.L."/>
            <person name="Maurer-Alcala X.X."/>
            <person name="Katz L.A."/>
            <person name="Lahr D.J.G."/>
        </authorList>
    </citation>
    <scope>NUCLEOTIDE SEQUENCE</scope>
</reference>
<proteinExistence type="predicted"/>
<sequence>MLNKTYQQLIEEQLKSYPHKDVMRSIQEDYRWTFADVLKHQDSVAAGILDWTTKREPYAVSLPLRAEAIMSQLGTARAVVPLALLKPGVEDEVLESQLKAVNPSLFVWPARIHKTVQLDQIYRLFPRLNHYPSTVPIYDKRFPALRFILQLSRQDLDGLYAYGDSLLPGVKEGVNRVAKDNLPSNPNTIIVNDEYKQVLFSQHNLINTGYLTGHRAGLNEEDIVLTTLQPSTTAGLSLGVGLALSHKLKLVWGHELFEEEATLSDLESDYCTVLLIQPNNLQRLLNKLNTKNLPTNLRKIIVVSSPGDLPTENLLTQVREKIGAKVMVAFGTNETGGVITTTSFECPDVLNLVGKALPHTHIQIVDKNGKQLPVDTPGELTVKGFNVTSGFLNDPEYTNKKIKNGYLQTGITAKIDQNNNLFIL</sequence>
<organism evidence="2">
    <name type="scientific">Arcella intermedia</name>
    <dbReference type="NCBI Taxonomy" id="1963864"/>
    <lineage>
        <taxon>Eukaryota</taxon>
        <taxon>Amoebozoa</taxon>
        <taxon>Tubulinea</taxon>
        <taxon>Elardia</taxon>
        <taxon>Arcellinida</taxon>
        <taxon>Sphaerothecina</taxon>
        <taxon>Arcellidae</taxon>
        <taxon>Arcella</taxon>
    </lineage>
</organism>